<accession>A0AAV3ZPQ4</accession>
<name>A0AAV3ZPQ4_9GAST</name>
<evidence type="ECO:0000313" key="2">
    <source>
        <dbReference type="EMBL" id="GFN96505.1"/>
    </source>
</evidence>
<proteinExistence type="predicted"/>
<sequence>MLRELLPSGLVPLSDNERRLRPGAFAITELPSSGLAPAKHKSLLSRHGTDVGPREFARPPEPFTSSGLEPTSREASRPARP</sequence>
<keyword evidence="3" id="KW-1185">Reference proteome</keyword>
<reference evidence="2 3" key="1">
    <citation type="journal article" date="2021" name="Elife">
        <title>Chloroplast acquisition without the gene transfer in kleptoplastic sea slugs, Plakobranchus ocellatus.</title>
        <authorList>
            <person name="Maeda T."/>
            <person name="Takahashi S."/>
            <person name="Yoshida T."/>
            <person name="Shimamura S."/>
            <person name="Takaki Y."/>
            <person name="Nagai Y."/>
            <person name="Toyoda A."/>
            <person name="Suzuki Y."/>
            <person name="Arimoto A."/>
            <person name="Ishii H."/>
            <person name="Satoh N."/>
            <person name="Nishiyama T."/>
            <person name="Hasebe M."/>
            <person name="Maruyama T."/>
            <person name="Minagawa J."/>
            <person name="Obokata J."/>
            <person name="Shigenobu S."/>
        </authorList>
    </citation>
    <scope>NUCLEOTIDE SEQUENCE [LARGE SCALE GENOMIC DNA]</scope>
</reference>
<comment type="caution">
    <text evidence="2">The sequence shown here is derived from an EMBL/GenBank/DDBJ whole genome shotgun (WGS) entry which is preliminary data.</text>
</comment>
<organism evidence="2 3">
    <name type="scientific">Plakobranchus ocellatus</name>
    <dbReference type="NCBI Taxonomy" id="259542"/>
    <lineage>
        <taxon>Eukaryota</taxon>
        <taxon>Metazoa</taxon>
        <taxon>Spiralia</taxon>
        <taxon>Lophotrochozoa</taxon>
        <taxon>Mollusca</taxon>
        <taxon>Gastropoda</taxon>
        <taxon>Heterobranchia</taxon>
        <taxon>Euthyneura</taxon>
        <taxon>Panpulmonata</taxon>
        <taxon>Sacoglossa</taxon>
        <taxon>Placobranchoidea</taxon>
        <taxon>Plakobranchidae</taxon>
        <taxon>Plakobranchus</taxon>
    </lineage>
</organism>
<dbReference type="EMBL" id="BLXT01002679">
    <property type="protein sequence ID" value="GFN96505.1"/>
    <property type="molecule type" value="Genomic_DNA"/>
</dbReference>
<dbReference type="Proteomes" id="UP000735302">
    <property type="component" value="Unassembled WGS sequence"/>
</dbReference>
<feature type="compositionally biased region" description="Basic and acidic residues" evidence="1">
    <location>
        <begin position="47"/>
        <end position="58"/>
    </location>
</feature>
<feature type="region of interest" description="Disordered" evidence="1">
    <location>
        <begin position="38"/>
        <end position="81"/>
    </location>
</feature>
<evidence type="ECO:0000256" key="1">
    <source>
        <dbReference type="SAM" id="MobiDB-lite"/>
    </source>
</evidence>
<evidence type="ECO:0000313" key="3">
    <source>
        <dbReference type="Proteomes" id="UP000735302"/>
    </source>
</evidence>
<dbReference type="AlphaFoldDB" id="A0AAV3ZPQ4"/>
<feature type="compositionally biased region" description="Basic and acidic residues" evidence="1">
    <location>
        <begin position="71"/>
        <end position="81"/>
    </location>
</feature>
<gene>
    <name evidence="2" type="ORF">PoB_002301100</name>
</gene>
<protein>
    <submittedName>
        <fullName evidence="2">Uncharacterized protein</fullName>
    </submittedName>
</protein>